<dbReference type="GO" id="GO:0043683">
    <property type="term" value="P:type IV pilus assembly"/>
    <property type="evidence" value="ECO:0007669"/>
    <property type="project" value="InterPro"/>
</dbReference>
<dbReference type="OrthoDB" id="5296638at2"/>
<dbReference type="NCBIfam" id="TIGR02532">
    <property type="entry name" value="IV_pilin_GFxxxE"/>
    <property type="match status" value="1"/>
</dbReference>
<keyword evidence="5" id="KW-1185">Reference proteome</keyword>
<accession>A0A3N1P5D5</accession>
<dbReference type="InterPro" id="IPR012902">
    <property type="entry name" value="N_methyl_site"/>
</dbReference>
<dbReference type="EMBL" id="RJUL01000010">
    <property type="protein sequence ID" value="ROQ22367.1"/>
    <property type="molecule type" value="Genomic_DNA"/>
</dbReference>
<keyword evidence="2" id="KW-0488">Methylation</keyword>
<comment type="subcellular location">
    <subcellularLocation>
        <location evidence="1">Membrane</location>
        <topology evidence="1">Single-pass membrane protein</topology>
    </subcellularLocation>
</comment>
<dbReference type="PANTHER" id="PTHR30093:SF47">
    <property type="entry name" value="TYPE IV PILUS NON-CORE MINOR PILIN PILE"/>
    <property type="match status" value="1"/>
</dbReference>
<name>A0A3N1P5D5_9GAMM</name>
<gene>
    <name evidence="4" type="ORF">EDC28_1106</name>
</gene>
<dbReference type="GO" id="GO:0015627">
    <property type="term" value="C:type II protein secretion system complex"/>
    <property type="evidence" value="ECO:0007669"/>
    <property type="project" value="InterPro"/>
</dbReference>
<dbReference type="InterPro" id="IPR031982">
    <property type="entry name" value="PilE-like"/>
</dbReference>
<proteinExistence type="predicted"/>
<dbReference type="Pfam" id="PF07963">
    <property type="entry name" value="N_methyl"/>
    <property type="match status" value="1"/>
</dbReference>
<evidence type="ECO:0000256" key="1">
    <source>
        <dbReference type="ARBA" id="ARBA00004167"/>
    </source>
</evidence>
<keyword evidence="3" id="KW-1133">Transmembrane helix</keyword>
<reference evidence="4 5" key="1">
    <citation type="submission" date="2018-11" db="EMBL/GenBank/DDBJ databases">
        <title>Genomic Encyclopedia of Type Strains, Phase IV (KMG-IV): sequencing the most valuable type-strain genomes for metagenomic binning, comparative biology and taxonomic classification.</title>
        <authorList>
            <person name="Goeker M."/>
        </authorList>
    </citation>
    <scope>NUCLEOTIDE SEQUENCE [LARGE SCALE GENOMIC DNA]</scope>
    <source>
        <strain evidence="4 5">DSM 21945</strain>
    </source>
</reference>
<evidence type="ECO:0000313" key="4">
    <source>
        <dbReference type="EMBL" id="ROQ22367.1"/>
    </source>
</evidence>
<protein>
    <submittedName>
        <fullName evidence="4">Type IV pilus assembly protein PilE</fullName>
    </submittedName>
</protein>
<dbReference type="PRINTS" id="PR00813">
    <property type="entry name" value="BCTERIALGSPG"/>
</dbReference>
<dbReference type="STRING" id="584787.GCA_001247655_00912"/>
<dbReference type="AlphaFoldDB" id="A0A3N1P5D5"/>
<sequence>MKRMLGVTLLELMIVIAILAILAGIAYPSYQRYVLEANRTDIEGELLKLQLSQESYRVKNNAFATLAQLGGLTSKHYTVTVSNVGVSTYTLQAVATGSQQADTNCTTLTVDQSDNRLPASCWKN</sequence>
<dbReference type="RefSeq" id="WP_050659818.1">
    <property type="nucleotide sequence ID" value="NZ_JBLXAC010000009.1"/>
</dbReference>
<feature type="transmembrane region" description="Helical" evidence="3">
    <location>
        <begin position="12"/>
        <end position="30"/>
    </location>
</feature>
<dbReference type="SUPFAM" id="SSF54523">
    <property type="entry name" value="Pili subunits"/>
    <property type="match status" value="1"/>
</dbReference>
<dbReference type="Proteomes" id="UP000268033">
    <property type="component" value="Unassembled WGS sequence"/>
</dbReference>
<dbReference type="GO" id="GO:0015628">
    <property type="term" value="P:protein secretion by the type II secretion system"/>
    <property type="evidence" value="ECO:0007669"/>
    <property type="project" value="InterPro"/>
</dbReference>
<dbReference type="Gene3D" id="3.30.700.10">
    <property type="entry name" value="Glycoprotein, Type 4 Pilin"/>
    <property type="match status" value="1"/>
</dbReference>
<dbReference type="InterPro" id="IPR000983">
    <property type="entry name" value="Bac_GSPG_pilin"/>
</dbReference>
<organism evidence="4 5">
    <name type="scientific">Gallaecimonas pentaromativorans</name>
    <dbReference type="NCBI Taxonomy" id="584787"/>
    <lineage>
        <taxon>Bacteria</taxon>
        <taxon>Pseudomonadati</taxon>
        <taxon>Pseudomonadota</taxon>
        <taxon>Gammaproteobacteria</taxon>
        <taxon>Enterobacterales</taxon>
        <taxon>Gallaecimonadaceae</taxon>
        <taxon>Gallaecimonas</taxon>
    </lineage>
</organism>
<comment type="caution">
    <text evidence="4">The sequence shown here is derived from an EMBL/GenBank/DDBJ whole genome shotgun (WGS) entry which is preliminary data.</text>
</comment>
<dbReference type="GO" id="GO:0016020">
    <property type="term" value="C:membrane"/>
    <property type="evidence" value="ECO:0007669"/>
    <property type="project" value="UniProtKB-SubCell"/>
</dbReference>
<dbReference type="PANTHER" id="PTHR30093">
    <property type="entry name" value="GENERAL SECRETION PATHWAY PROTEIN G"/>
    <property type="match status" value="1"/>
</dbReference>
<keyword evidence="3" id="KW-0472">Membrane</keyword>
<evidence type="ECO:0000313" key="5">
    <source>
        <dbReference type="Proteomes" id="UP000268033"/>
    </source>
</evidence>
<keyword evidence="3" id="KW-0812">Transmembrane</keyword>
<evidence type="ECO:0000256" key="2">
    <source>
        <dbReference type="ARBA" id="ARBA00022481"/>
    </source>
</evidence>
<evidence type="ECO:0000256" key="3">
    <source>
        <dbReference type="SAM" id="Phobius"/>
    </source>
</evidence>
<dbReference type="InterPro" id="IPR045584">
    <property type="entry name" value="Pilin-like"/>
</dbReference>
<dbReference type="Pfam" id="PF16732">
    <property type="entry name" value="ComP_DUS"/>
    <property type="match status" value="1"/>
</dbReference>